<dbReference type="Proteomes" id="UP000324222">
    <property type="component" value="Unassembled WGS sequence"/>
</dbReference>
<evidence type="ECO:0000256" key="1">
    <source>
        <dbReference type="SAM" id="MobiDB-lite"/>
    </source>
</evidence>
<proteinExistence type="predicted"/>
<reference evidence="2 3" key="1">
    <citation type="submission" date="2019-05" db="EMBL/GenBank/DDBJ databases">
        <title>Another draft genome of Portunus trituberculatus and its Hox gene families provides insights of decapod evolution.</title>
        <authorList>
            <person name="Jeong J.-H."/>
            <person name="Song I."/>
            <person name="Kim S."/>
            <person name="Choi T."/>
            <person name="Kim D."/>
            <person name="Ryu S."/>
            <person name="Kim W."/>
        </authorList>
    </citation>
    <scope>NUCLEOTIDE SEQUENCE [LARGE SCALE GENOMIC DNA]</scope>
    <source>
        <tissue evidence="2">Muscle</tissue>
    </source>
</reference>
<evidence type="ECO:0000313" key="2">
    <source>
        <dbReference type="EMBL" id="MPC92520.1"/>
    </source>
</evidence>
<organism evidence="2 3">
    <name type="scientific">Portunus trituberculatus</name>
    <name type="common">Swimming crab</name>
    <name type="synonym">Neptunus trituberculatus</name>
    <dbReference type="NCBI Taxonomy" id="210409"/>
    <lineage>
        <taxon>Eukaryota</taxon>
        <taxon>Metazoa</taxon>
        <taxon>Ecdysozoa</taxon>
        <taxon>Arthropoda</taxon>
        <taxon>Crustacea</taxon>
        <taxon>Multicrustacea</taxon>
        <taxon>Malacostraca</taxon>
        <taxon>Eumalacostraca</taxon>
        <taxon>Eucarida</taxon>
        <taxon>Decapoda</taxon>
        <taxon>Pleocyemata</taxon>
        <taxon>Brachyura</taxon>
        <taxon>Eubrachyura</taxon>
        <taxon>Portunoidea</taxon>
        <taxon>Portunidae</taxon>
        <taxon>Portuninae</taxon>
        <taxon>Portunus</taxon>
    </lineage>
</organism>
<evidence type="ECO:0000313" key="3">
    <source>
        <dbReference type="Proteomes" id="UP000324222"/>
    </source>
</evidence>
<accession>A0A5B7J719</accession>
<protein>
    <submittedName>
        <fullName evidence="2">Uncharacterized protein</fullName>
    </submittedName>
</protein>
<name>A0A5B7J719_PORTR</name>
<keyword evidence="3" id="KW-1185">Reference proteome</keyword>
<dbReference type="OrthoDB" id="10255969at2759"/>
<comment type="caution">
    <text evidence="2">The sequence shown here is derived from an EMBL/GenBank/DDBJ whole genome shotgun (WGS) entry which is preliminary data.</text>
</comment>
<dbReference type="AlphaFoldDB" id="A0A5B7J719"/>
<feature type="region of interest" description="Disordered" evidence="1">
    <location>
        <begin position="39"/>
        <end position="61"/>
    </location>
</feature>
<gene>
    <name evidence="2" type="ORF">E2C01_087613</name>
</gene>
<sequence>MEVVTFVFHTGSDCPHNLSLQVFFPDRRPGEETRYGFHCSASSQETEDHRSPPASSPVEKPIAQKETKALFSVILFIRLLPGSALTPVYVNKTTYFSHINEQDLEKQYLKYNPAILKPSMYYAPNESFAADTAVYLADRLGWPANGWFRN</sequence>
<dbReference type="EMBL" id="VSRR010091560">
    <property type="protein sequence ID" value="MPC92520.1"/>
    <property type="molecule type" value="Genomic_DNA"/>
</dbReference>